<name>A0A2P1PVU7_9GAMM</name>
<keyword evidence="2" id="KW-1185">Reference proteome</keyword>
<dbReference type="AlphaFoldDB" id="A0A2P1PVU7"/>
<evidence type="ECO:0000313" key="2">
    <source>
        <dbReference type="Proteomes" id="UP000241074"/>
    </source>
</evidence>
<gene>
    <name evidence="1" type="ORF">C7S18_18135</name>
</gene>
<organism evidence="1 2">
    <name type="scientific">Ahniella affigens</name>
    <dbReference type="NCBI Taxonomy" id="2021234"/>
    <lineage>
        <taxon>Bacteria</taxon>
        <taxon>Pseudomonadati</taxon>
        <taxon>Pseudomonadota</taxon>
        <taxon>Gammaproteobacteria</taxon>
        <taxon>Lysobacterales</taxon>
        <taxon>Rhodanobacteraceae</taxon>
        <taxon>Ahniella</taxon>
    </lineage>
</organism>
<dbReference type="KEGG" id="xba:C7S18_18135"/>
<sequence>MTIQPKSYIEIAWNAIKVFSNDGTVDESELNFLLGLALRDQIIDADEKRVLAGIFERAEADSRLSATVRERIQEARRRHQIGQ</sequence>
<reference evidence="1 2" key="2">
    <citation type="submission" date="2018-03" db="EMBL/GenBank/DDBJ databases">
        <authorList>
            <person name="Keele B.F."/>
        </authorList>
    </citation>
    <scope>NUCLEOTIDE SEQUENCE [LARGE SCALE GENOMIC DNA]</scope>
    <source>
        <strain evidence="1 2">D13</strain>
    </source>
</reference>
<dbReference type="EMBL" id="CP027860">
    <property type="protein sequence ID" value="AVP98975.1"/>
    <property type="molecule type" value="Genomic_DNA"/>
</dbReference>
<protein>
    <recommendedName>
        <fullName evidence="3">Tellurite resistance protein TerB</fullName>
    </recommendedName>
</protein>
<accession>A0A2P1PVU7</accession>
<dbReference type="Proteomes" id="UP000241074">
    <property type="component" value="Chromosome"/>
</dbReference>
<reference evidence="1 2" key="1">
    <citation type="submission" date="2018-03" db="EMBL/GenBank/DDBJ databases">
        <title>Ahniella affigens gen. nov., sp. nov., a gammaproteobacterium isolated from sandy soil near a stream.</title>
        <authorList>
            <person name="Ko Y."/>
            <person name="Kim J.-H."/>
        </authorList>
    </citation>
    <scope>NUCLEOTIDE SEQUENCE [LARGE SCALE GENOMIC DNA]</scope>
    <source>
        <strain evidence="1 2">D13</strain>
    </source>
</reference>
<evidence type="ECO:0008006" key="3">
    <source>
        <dbReference type="Google" id="ProtNLM"/>
    </source>
</evidence>
<dbReference type="RefSeq" id="WP_106892894.1">
    <property type="nucleotide sequence ID" value="NZ_CP027860.1"/>
</dbReference>
<dbReference type="OrthoDB" id="6025350at2"/>
<proteinExistence type="predicted"/>
<evidence type="ECO:0000313" key="1">
    <source>
        <dbReference type="EMBL" id="AVP98975.1"/>
    </source>
</evidence>